<dbReference type="SUPFAM" id="SSF56601">
    <property type="entry name" value="beta-lactamase/transpeptidase-like"/>
    <property type="match status" value="1"/>
</dbReference>
<evidence type="ECO:0000259" key="4">
    <source>
        <dbReference type="Pfam" id="PF11954"/>
    </source>
</evidence>
<reference evidence="5 6" key="1">
    <citation type="submission" date="2018-04" db="EMBL/GenBank/DDBJ databases">
        <title>The genome sequence of Caulobacter sp. 744.</title>
        <authorList>
            <person name="Gao J."/>
            <person name="Sun J."/>
        </authorList>
    </citation>
    <scope>NUCLEOTIDE SEQUENCE [LARGE SCALE GENOMIC DNA]</scope>
    <source>
        <strain evidence="5 6">774</strain>
    </source>
</reference>
<keyword evidence="6" id="KW-1185">Reference proteome</keyword>
<feature type="signal peptide" evidence="2">
    <location>
        <begin position="1"/>
        <end position="23"/>
    </location>
</feature>
<evidence type="ECO:0000256" key="1">
    <source>
        <dbReference type="ARBA" id="ARBA00038473"/>
    </source>
</evidence>
<dbReference type="Gene3D" id="3.40.710.10">
    <property type="entry name" value="DD-peptidase/beta-lactamase superfamily"/>
    <property type="match status" value="1"/>
</dbReference>
<proteinExistence type="inferred from homology"/>
<keyword evidence="5" id="KW-0378">Hydrolase</keyword>
<organism evidence="5 6">
    <name type="scientific">Caulobacter endophyticus</name>
    <dbReference type="NCBI Taxonomy" id="2172652"/>
    <lineage>
        <taxon>Bacteria</taxon>
        <taxon>Pseudomonadati</taxon>
        <taxon>Pseudomonadota</taxon>
        <taxon>Alphaproteobacteria</taxon>
        <taxon>Caulobacterales</taxon>
        <taxon>Caulobacteraceae</taxon>
        <taxon>Caulobacter</taxon>
    </lineage>
</organism>
<dbReference type="PANTHER" id="PTHR22935:SF95">
    <property type="entry name" value="BETA-LACTAMASE-LIKE 1-RELATED"/>
    <property type="match status" value="1"/>
</dbReference>
<comment type="similarity">
    <text evidence="1">Belongs to the beta-lactamase family.</text>
</comment>
<feature type="domain" description="Beta-lactamase-related" evidence="3">
    <location>
        <begin position="44"/>
        <end position="353"/>
    </location>
</feature>
<dbReference type="Pfam" id="PF00144">
    <property type="entry name" value="Beta-lactamase"/>
    <property type="match status" value="1"/>
</dbReference>
<keyword evidence="2" id="KW-0732">Signal</keyword>
<dbReference type="PANTHER" id="PTHR22935">
    <property type="entry name" value="PENICILLIN-BINDING PROTEIN"/>
    <property type="match status" value="1"/>
</dbReference>
<dbReference type="Proteomes" id="UP000245073">
    <property type="component" value="Unassembled WGS sequence"/>
</dbReference>
<feature type="domain" description="Peptidase S12 Pab87-related C-terminal" evidence="4">
    <location>
        <begin position="379"/>
        <end position="458"/>
    </location>
</feature>
<name>A0A2T9JSR0_9CAUL</name>
<feature type="domain" description="Peptidase S12 Pab87-related C-terminal" evidence="4">
    <location>
        <begin position="481"/>
        <end position="560"/>
    </location>
</feature>
<accession>A0A2T9JSR0</accession>
<dbReference type="InterPro" id="IPR051478">
    <property type="entry name" value="Beta-lactamase-like_AB/R"/>
</dbReference>
<protein>
    <submittedName>
        <fullName evidence="5">Serine hydrolase</fullName>
    </submittedName>
</protein>
<feature type="chain" id="PRO_5015655100" evidence="2">
    <location>
        <begin position="24"/>
        <end position="572"/>
    </location>
</feature>
<dbReference type="InterPro" id="IPR021860">
    <property type="entry name" value="Peptidase_S12_Pab87-rel_C"/>
</dbReference>
<dbReference type="InterPro" id="IPR001466">
    <property type="entry name" value="Beta-lactam-related"/>
</dbReference>
<comment type="caution">
    <text evidence="5">The sequence shown here is derived from an EMBL/GenBank/DDBJ whole genome shotgun (WGS) entry which is preliminary data.</text>
</comment>
<dbReference type="GO" id="GO:0016787">
    <property type="term" value="F:hydrolase activity"/>
    <property type="evidence" value="ECO:0007669"/>
    <property type="project" value="UniProtKB-KW"/>
</dbReference>
<dbReference type="AlphaFoldDB" id="A0A2T9JSR0"/>
<dbReference type="EMBL" id="QDKQ01000055">
    <property type="protein sequence ID" value="PVM86747.1"/>
    <property type="molecule type" value="Genomic_DNA"/>
</dbReference>
<sequence>MDGLFKSMAVAAVALLVAMPAAAQTATPSAAETRLSDAAISQVLAQRVDVDKQAAGMVVGIIDAKGPRVIARGLYGAADPRPVNGQTLFEIGSVTKALTGLLLADMVKRGEVRLDEPVVKLLPAGSVVPERNGKAITLIDLATHTSGLPRLADNMPMADPLNPYADYGPDLLDAFLRRYSLTRDVGAAYEYSNLGVGLLGWALAQRAGGDYETVLRGRVLGPLGMSSTAIKLSPPLAARFSPGHTADLSVTPHWDLTTLAGAGGLRSSADDLLKLLAAELGYVDTPLKAAMAEQLVPRRPVGGNVQVALGWHVATTPAGEIVSHGGGTMGFQIFVGFDRTSGLGVVVLSNTASVMGVEDLGLHLLTGAPLKTAPKVKAREATTLPPTVLDGLTGRYALGPGAVLTITREGPRMFGQLTGQPRIEIFAEGPTAFFTRVVDAQLTFTVGADGRASAVTLHQNGQNTLAPRLADGVEPPAAPTPKAVTLSPQALDALVGRYALAPAMILTVTRQDGKLFAQLTGQPAFEVFPQSPTEVNWAVVRARAEFVLGADGKAISLVLHQNGRALPAPRVP</sequence>
<evidence type="ECO:0000313" key="5">
    <source>
        <dbReference type="EMBL" id="PVM86747.1"/>
    </source>
</evidence>
<evidence type="ECO:0000259" key="3">
    <source>
        <dbReference type="Pfam" id="PF00144"/>
    </source>
</evidence>
<dbReference type="OrthoDB" id="5377431at2"/>
<dbReference type="Pfam" id="PF11954">
    <property type="entry name" value="DUF3471"/>
    <property type="match status" value="2"/>
</dbReference>
<evidence type="ECO:0000256" key="2">
    <source>
        <dbReference type="SAM" id="SignalP"/>
    </source>
</evidence>
<evidence type="ECO:0000313" key="6">
    <source>
        <dbReference type="Proteomes" id="UP000245073"/>
    </source>
</evidence>
<gene>
    <name evidence="5" type="ORF">DDF67_15215</name>
</gene>
<dbReference type="InterPro" id="IPR012338">
    <property type="entry name" value="Beta-lactam/transpept-like"/>
</dbReference>